<accession>A0A0F9IAQ0</accession>
<gene>
    <name evidence="2" type="ORF">LCGC14_1604040</name>
</gene>
<evidence type="ECO:0000313" key="2">
    <source>
        <dbReference type="EMBL" id="KKM24547.1"/>
    </source>
</evidence>
<evidence type="ECO:0000256" key="1">
    <source>
        <dbReference type="SAM" id="Phobius"/>
    </source>
</evidence>
<dbReference type="AlphaFoldDB" id="A0A0F9IAQ0"/>
<comment type="caution">
    <text evidence="2">The sequence shown here is derived from an EMBL/GenBank/DDBJ whole genome shotgun (WGS) entry which is preliminary data.</text>
</comment>
<reference evidence="2" key="1">
    <citation type="journal article" date="2015" name="Nature">
        <title>Complex archaea that bridge the gap between prokaryotes and eukaryotes.</title>
        <authorList>
            <person name="Spang A."/>
            <person name="Saw J.H."/>
            <person name="Jorgensen S.L."/>
            <person name="Zaremba-Niedzwiedzka K."/>
            <person name="Martijn J."/>
            <person name="Lind A.E."/>
            <person name="van Eijk R."/>
            <person name="Schleper C."/>
            <person name="Guy L."/>
            <person name="Ettema T.J."/>
        </authorList>
    </citation>
    <scope>NUCLEOTIDE SEQUENCE</scope>
</reference>
<protein>
    <submittedName>
        <fullName evidence="2">Uncharacterized protein</fullName>
    </submittedName>
</protein>
<keyword evidence="1" id="KW-0812">Transmembrane</keyword>
<keyword evidence="1" id="KW-1133">Transmembrane helix</keyword>
<feature type="transmembrane region" description="Helical" evidence="1">
    <location>
        <begin position="12"/>
        <end position="30"/>
    </location>
</feature>
<keyword evidence="1" id="KW-0472">Membrane</keyword>
<name>A0A0F9IAQ0_9ZZZZ</name>
<proteinExistence type="predicted"/>
<dbReference type="EMBL" id="LAZR01012904">
    <property type="protein sequence ID" value="KKM24547.1"/>
    <property type="molecule type" value="Genomic_DNA"/>
</dbReference>
<organism evidence="2">
    <name type="scientific">marine sediment metagenome</name>
    <dbReference type="NCBI Taxonomy" id="412755"/>
    <lineage>
        <taxon>unclassified sequences</taxon>
        <taxon>metagenomes</taxon>
        <taxon>ecological metagenomes</taxon>
    </lineage>
</organism>
<sequence length="51" mass="5751">MHGEIHWDGVFGGFGIVIVLVGTWLLILTIKKLINLRKEERFASQDKGEGK</sequence>